<proteinExistence type="predicted"/>
<accession>A0A645C614</accession>
<dbReference type="EMBL" id="VSSQ01024972">
    <property type="protein sequence ID" value="MPM72808.1"/>
    <property type="molecule type" value="Genomic_DNA"/>
</dbReference>
<name>A0A645C614_9ZZZZ</name>
<evidence type="ECO:0000313" key="1">
    <source>
        <dbReference type="EMBL" id="MPM72808.1"/>
    </source>
</evidence>
<dbReference type="AlphaFoldDB" id="A0A645C614"/>
<gene>
    <name evidence="1" type="ORF">SDC9_119784</name>
</gene>
<comment type="caution">
    <text evidence="1">The sequence shown here is derived from an EMBL/GenBank/DDBJ whole genome shotgun (WGS) entry which is preliminary data.</text>
</comment>
<protein>
    <submittedName>
        <fullName evidence="1">Uncharacterized protein</fullName>
    </submittedName>
</protein>
<organism evidence="1">
    <name type="scientific">bioreactor metagenome</name>
    <dbReference type="NCBI Taxonomy" id="1076179"/>
    <lineage>
        <taxon>unclassified sequences</taxon>
        <taxon>metagenomes</taxon>
        <taxon>ecological metagenomes</taxon>
    </lineage>
</organism>
<sequence>MCTNITLYESDPTYVSAKLQNSRCTFEFMPVTDNGSLSAAAPAYEVEVQSWNLVTDGMTIDDIPIIGDFSMGGPISELRLIMVPSTEWCPLLCGQDFLAHTSFYYRPSYENENVYYVQVWTDGEGENSKVCGIRFEG</sequence>
<reference evidence="1" key="1">
    <citation type="submission" date="2019-08" db="EMBL/GenBank/DDBJ databases">
        <authorList>
            <person name="Kucharzyk K."/>
            <person name="Murdoch R.W."/>
            <person name="Higgins S."/>
            <person name="Loffler F."/>
        </authorList>
    </citation>
    <scope>NUCLEOTIDE SEQUENCE</scope>
</reference>